<dbReference type="AlphaFoldDB" id="A0A2N9YGQ7"/>
<dbReference type="EMBL" id="CP018889">
    <property type="protein sequence ID" value="AUI69708.1"/>
    <property type="molecule type" value="Genomic_DNA"/>
</dbReference>
<keyword evidence="1" id="KW-0732">Signal</keyword>
<evidence type="ECO:0000313" key="3">
    <source>
        <dbReference type="Proteomes" id="UP000234271"/>
    </source>
</evidence>
<evidence type="ECO:0000313" key="2">
    <source>
        <dbReference type="EMBL" id="AUI69708.1"/>
    </source>
</evidence>
<keyword evidence="3" id="KW-1185">Reference proteome</keyword>
<dbReference type="STRING" id="288004.AL038_10175"/>
<protein>
    <submittedName>
        <fullName evidence="2">Uncharacterized protein</fullName>
    </submittedName>
</protein>
<name>A0A2N9YGQ7_9GAMM</name>
<sequence>MHLQYVKNLLFVCLLVWQSSSFAAINGVWIDNNSNYWLLMQDTKNQVIGVQIESDLSGTTTFLGLLDNQQLSLQSLTSDDVVTATLNDTETHFSGTVTEPNNSYPIEADLILAYEGGQYDGVWQTSLDHYLAYVTVNSNNTTVAMVIDVLIDPDGTLTSDIFVGNVREGSFTGTSLKELTKTLRLVFTNTPVTGSYIILTNERPPKTETQDFTATQIFTIQQSSVN</sequence>
<dbReference type="KEGG" id="blep:AL038_10175"/>
<dbReference type="RefSeq" id="WP_062152491.1">
    <property type="nucleotide sequence ID" value="NZ_CP012373.2"/>
</dbReference>
<evidence type="ECO:0000256" key="1">
    <source>
        <dbReference type="SAM" id="SignalP"/>
    </source>
</evidence>
<feature type="chain" id="PRO_5014886661" evidence="1">
    <location>
        <begin position="24"/>
        <end position="226"/>
    </location>
</feature>
<gene>
    <name evidence="2" type="ORF">BLE401_14105</name>
</gene>
<feature type="signal peptide" evidence="1">
    <location>
        <begin position="1"/>
        <end position="23"/>
    </location>
</feature>
<accession>A0A2N9YGQ7</accession>
<dbReference type="OrthoDB" id="9936114at2"/>
<reference evidence="3" key="1">
    <citation type="submission" date="2016-12" db="EMBL/GenBank/DDBJ databases">
        <title>Complete Genome Sequence of Beggiatoa leptomitiformis D-401.</title>
        <authorList>
            <person name="Fomenkov A."/>
            <person name="Vincze T."/>
            <person name="Grabovich M."/>
            <person name="Anton B.P."/>
            <person name="Dubinina G."/>
            <person name="Orlova M."/>
            <person name="Belousova E."/>
            <person name="Roberts R.J."/>
        </authorList>
    </citation>
    <scope>NUCLEOTIDE SEQUENCE [LARGE SCALE GENOMIC DNA]</scope>
    <source>
        <strain evidence="3">D-401</strain>
    </source>
</reference>
<proteinExistence type="predicted"/>
<dbReference type="Proteomes" id="UP000234271">
    <property type="component" value="Chromosome"/>
</dbReference>
<organism evidence="2 3">
    <name type="scientific">Beggiatoa leptomitoformis</name>
    <dbReference type="NCBI Taxonomy" id="288004"/>
    <lineage>
        <taxon>Bacteria</taxon>
        <taxon>Pseudomonadati</taxon>
        <taxon>Pseudomonadota</taxon>
        <taxon>Gammaproteobacteria</taxon>
        <taxon>Thiotrichales</taxon>
        <taxon>Thiotrichaceae</taxon>
        <taxon>Beggiatoa</taxon>
    </lineage>
</organism>